<dbReference type="AlphaFoldDB" id="A0A7S9LSV1"/>
<dbReference type="RefSeq" id="WP_196103806.1">
    <property type="nucleotide sequence ID" value="NZ_CP064942.1"/>
</dbReference>
<keyword evidence="2" id="KW-1185">Reference proteome</keyword>
<proteinExistence type="predicted"/>
<dbReference type="EMBL" id="CP064942">
    <property type="protein sequence ID" value="QPH54597.1"/>
    <property type="molecule type" value="Genomic_DNA"/>
</dbReference>
<reference evidence="1 2" key="1">
    <citation type="submission" date="2020-11" db="EMBL/GenBank/DDBJ databases">
        <title>Description of Pontivivens ytuae sp. nov. isolated from deep sea sediment of Mariana Trench.</title>
        <authorList>
            <person name="Wang Z."/>
            <person name="Sun Q.-L."/>
            <person name="Xu X.-D."/>
            <person name="Tang Y.-Z."/>
            <person name="Zhang J."/>
        </authorList>
    </citation>
    <scope>NUCLEOTIDE SEQUENCE [LARGE SCALE GENOMIC DNA]</scope>
    <source>
        <strain evidence="1 2">MT2928</strain>
    </source>
</reference>
<sequence length="146" mass="14953">MTSLHSDRPASGPAGSCDRARRAFCLGAIATAAAGPALAHPGHEGGHPSITLAVRLLGAQRVDDAVAVEIAFANGGLLPIVVRELSTPDGEIAERRLPLVLNAGEAVLWNGDEAIMVRGIAEDAESFPLDIATSNASARATVRITA</sequence>
<name>A0A7S9LSV1_9RHOB</name>
<organism evidence="1 2">
    <name type="scientific">Pontivivens ytuae</name>
    <dbReference type="NCBI Taxonomy" id="2789856"/>
    <lineage>
        <taxon>Bacteria</taxon>
        <taxon>Pseudomonadati</taxon>
        <taxon>Pseudomonadota</taxon>
        <taxon>Alphaproteobacteria</taxon>
        <taxon>Rhodobacterales</taxon>
        <taxon>Paracoccaceae</taxon>
        <taxon>Pontivivens</taxon>
    </lineage>
</organism>
<evidence type="ECO:0000313" key="1">
    <source>
        <dbReference type="EMBL" id="QPH54597.1"/>
    </source>
</evidence>
<accession>A0A7S9LSV1</accession>
<protein>
    <submittedName>
        <fullName evidence="1">Uncharacterized protein</fullName>
    </submittedName>
</protein>
<dbReference type="Proteomes" id="UP000594800">
    <property type="component" value="Chromosome"/>
</dbReference>
<gene>
    <name evidence="1" type="ORF">I0K15_02105</name>
</gene>
<dbReference type="KEGG" id="poz:I0K15_02105"/>
<evidence type="ECO:0000313" key="2">
    <source>
        <dbReference type="Proteomes" id="UP000594800"/>
    </source>
</evidence>